<dbReference type="Proteomes" id="UP001144978">
    <property type="component" value="Unassembled WGS sequence"/>
</dbReference>
<evidence type="ECO:0000313" key="1">
    <source>
        <dbReference type="EMBL" id="KAJ3005854.1"/>
    </source>
</evidence>
<reference evidence="1" key="1">
    <citation type="submission" date="2022-08" db="EMBL/GenBank/DDBJ databases">
        <title>Genome Sequence of Pycnoporus sanguineus.</title>
        <authorList>
            <person name="Buettner E."/>
        </authorList>
    </citation>
    <scope>NUCLEOTIDE SEQUENCE</scope>
    <source>
        <strain evidence="1">CG-C14</strain>
    </source>
</reference>
<organism evidence="1 2">
    <name type="scientific">Trametes sanguinea</name>
    <dbReference type="NCBI Taxonomy" id="158606"/>
    <lineage>
        <taxon>Eukaryota</taxon>
        <taxon>Fungi</taxon>
        <taxon>Dikarya</taxon>
        <taxon>Basidiomycota</taxon>
        <taxon>Agaricomycotina</taxon>
        <taxon>Agaricomycetes</taxon>
        <taxon>Polyporales</taxon>
        <taxon>Polyporaceae</taxon>
        <taxon>Trametes</taxon>
    </lineage>
</organism>
<evidence type="ECO:0000313" key="2">
    <source>
        <dbReference type="Proteomes" id="UP001144978"/>
    </source>
</evidence>
<proteinExistence type="predicted"/>
<name>A0ACC1PYV0_9APHY</name>
<keyword evidence="2" id="KW-1185">Reference proteome</keyword>
<protein>
    <submittedName>
        <fullName evidence="1">Uncharacterized protein</fullName>
    </submittedName>
</protein>
<accession>A0ACC1PYV0</accession>
<gene>
    <name evidence="1" type="ORF">NUW54_g4158</name>
</gene>
<dbReference type="EMBL" id="JANSHE010000927">
    <property type="protein sequence ID" value="KAJ3005854.1"/>
    <property type="molecule type" value="Genomic_DNA"/>
</dbReference>
<comment type="caution">
    <text evidence="1">The sequence shown here is derived from an EMBL/GenBank/DDBJ whole genome shotgun (WGS) entry which is preliminary data.</text>
</comment>
<sequence>MAFSYVIEHMEEDEETPKSIPKWVELEYLHMRTLAGPGATVHFTHLSQGSCSTLSTLFAQTDDSSKAEAHAHQKSVLQLMEEKGISLEKVCLLDPKAEKELSPEDGDGRFEWFLFGGILGDDPPRDRTGELRVLGFPGRHLGPVQMTTDTALGVTKIVVQDKKRLSEIPFLDHPTIVFNAKESVEMPFRYISDGRDPILPPGMRRYVRNRIERDAPLTYQWQFVLGYSPMPSVPTLTKRPWVCHSAPVQLDLPPARVWRTTDPCTGSGKHALPQIRVLHSNDARFSPFLPLSSSSTFACASARSRPPEDPYLMVKFCLLLLLCTHATIATCIPAIPTRNPAVLGSHAQLGDGELGSHAGSEEQADHAIAGSSRFRTQDQSVIDAYVDETRTCSQPCYSGGVHTSAITSGEGPCERRGAPICGQSVKRKRADVVNAGTLRQKLPTLSRFIPNTSHTPTIPIQPVVPEEATNAQGTHRVSRASTSFQPAVRLAELTSTLPADEPISVTLPPTASPTTTTADLPSHSSTPKDKESNDAGDDVADPDLVHTLLTVIIVESVVIFLLLVALIWLFVILRRKRQARFVELQGESPVTPKPAADAPTPADEVPFIYQREESPSRRSSVSSISRYSQV</sequence>